<feature type="signal peptide" evidence="1">
    <location>
        <begin position="1"/>
        <end position="19"/>
    </location>
</feature>
<dbReference type="Proteomes" id="UP000887013">
    <property type="component" value="Unassembled WGS sequence"/>
</dbReference>
<comment type="caution">
    <text evidence="2">The sequence shown here is derived from an EMBL/GenBank/DDBJ whole genome shotgun (WGS) entry which is preliminary data.</text>
</comment>
<sequence length="115" mass="12549">MGLMLSVLCFRWTVRKSAAHSSHSCVPSVASAESHRLQLTHEQVKLETEAAESSDSSTALALKRTLVLDQVVLRTCEHQMELPIVSNIPQRKGLHSPSPSSLCQIAGPLPSTLFF</sequence>
<keyword evidence="1" id="KW-0732">Signal</keyword>
<name>A0A8X6PWY9_NEPPI</name>
<organism evidence="2 3">
    <name type="scientific">Nephila pilipes</name>
    <name type="common">Giant wood spider</name>
    <name type="synonym">Nephila maculata</name>
    <dbReference type="NCBI Taxonomy" id="299642"/>
    <lineage>
        <taxon>Eukaryota</taxon>
        <taxon>Metazoa</taxon>
        <taxon>Ecdysozoa</taxon>
        <taxon>Arthropoda</taxon>
        <taxon>Chelicerata</taxon>
        <taxon>Arachnida</taxon>
        <taxon>Araneae</taxon>
        <taxon>Araneomorphae</taxon>
        <taxon>Entelegynae</taxon>
        <taxon>Araneoidea</taxon>
        <taxon>Nephilidae</taxon>
        <taxon>Nephila</taxon>
    </lineage>
</organism>
<feature type="chain" id="PRO_5036448349" description="Secreted protein" evidence="1">
    <location>
        <begin position="20"/>
        <end position="115"/>
    </location>
</feature>
<keyword evidence="3" id="KW-1185">Reference proteome</keyword>
<proteinExistence type="predicted"/>
<evidence type="ECO:0000256" key="1">
    <source>
        <dbReference type="SAM" id="SignalP"/>
    </source>
</evidence>
<gene>
    <name evidence="2" type="ORF">NPIL_464611</name>
</gene>
<dbReference type="EMBL" id="BMAW01120720">
    <property type="protein sequence ID" value="GFT90479.1"/>
    <property type="molecule type" value="Genomic_DNA"/>
</dbReference>
<evidence type="ECO:0008006" key="4">
    <source>
        <dbReference type="Google" id="ProtNLM"/>
    </source>
</evidence>
<protein>
    <recommendedName>
        <fullName evidence="4">Secreted protein</fullName>
    </recommendedName>
</protein>
<accession>A0A8X6PWY9</accession>
<evidence type="ECO:0000313" key="3">
    <source>
        <dbReference type="Proteomes" id="UP000887013"/>
    </source>
</evidence>
<evidence type="ECO:0000313" key="2">
    <source>
        <dbReference type="EMBL" id="GFT90479.1"/>
    </source>
</evidence>
<dbReference type="AlphaFoldDB" id="A0A8X6PWY9"/>
<reference evidence="2" key="1">
    <citation type="submission" date="2020-08" db="EMBL/GenBank/DDBJ databases">
        <title>Multicomponent nature underlies the extraordinary mechanical properties of spider dragline silk.</title>
        <authorList>
            <person name="Kono N."/>
            <person name="Nakamura H."/>
            <person name="Mori M."/>
            <person name="Yoshida Y."/>
            <person name="Ohtoshi R."/>
            <person name="Malay A.D."/>
            <person name="Moran D.A.P."/>
            <person name="Tomita M."/>
            <person name="Numata K."/>
            <person name="Arakawa K."/>
        </authorList>
    </citation>
    <scope>NUCLEOTIDE SEQUENCE</scope>
</reference>